<dbReference type="STRING" id="1798689.A3I29_00385"/>
<feature type="binding site" evidence="1">
    <location>
        <position position="69"/>
    </location>
    <ligand>
        <name>ATP</name>
        <dbReference type="ChEBI" id="CHEBI:30616"/>
    </ligand>
</feature>
<dbReference type="GO" id="GO:0005524">
    <property type="term" value="F:ATP binding"/>
    <property type="evidence" value="ECO:0007669"/>
    <property type="project" value="UniProtKB-KW"/>
</dbReference>
<evidence type="ECO:0000313" key="6">
    <source>
        <dbReference type="Proteomes" id="UP000178726"/>
    </source>
</evidence>
<feature type="active site" evidence="2">
    <location>
        <position position="197"/>
    </location>
</feature>
<dbReference type="PROSITE" id="PS51459">
    <property type="entry name" value="FIDO"/>
    <property type="match status" value="1"/>
</dbReference>
<dbReference type="InterPro" id="IPR036597">
    <property type="entry name" value="Fido-like_dom_sf"/>
</dbReference>
<name>A0A1F6N9C4_9BACT</name>
<protein>
    <submittedName>
        <fullName evidence="5">Addiction module protein</fullName>
    </submittedName>
</protein>
<comment type="caution">
    <text evidence="5">The sequence shown here is derived from an EMBL/GenBank/DDBJ whole genome shotgun (WGS) entry which is preliminary data.</text>
</comment>
<dbReference type="Pfam" id="PF13784">
    <property type="entry name" value="Fic_N"/>
    <property type="match status" value="1"/>
</dbReference>
<dbReference type="InterPro" id="IPR026287">
    <property type="entry name" value="SoFic-like"/>
</dbReference>
<dbReference type="EMBL" id="MFQK01000042">
    <property type="protein sequence ID" value="OGH80514.1"/>
    <property type="molecule type" value="Genomic_DNA"/>
</dbReference>
<evidence type="ECO:0000256" key="1">
    <source>
        <dbReference type="PIRSR" id="PIRSR038925-1"/>
    </source>
</evidence>
<reference evidence="5 6" key="1">
    <citation type="journal article" date="2016" name="Nat. Commun.">
        <title>Thousands of microbial genomes shed light on interconnected biogeochemical processes in an aquifer system.</title>
        <authorList>
            <person name="Anantharaman K."/>
            <person name="Brown C.T."/>
            <person name="Hug L.A."/>
            <person name="Sharon I."/>
            <person name="Castelle C.J."/>
            <person name="Probst A.J."/>
            <person name="Thomas B.C."/>
            <person name="Singh A."/>
            <person name="Wilkins M.J."/>
            <person name="Karaoz U."/>
            <person name="Brodie E.L."/>
            <person name="Williams K.H."/>
            <person name="Hubbard S.S."/>
            <person name="Banfield J.F."/>
        </authorList>
    </citation>
    <scope>NUCLEOTIDE SEQUENCE [LARGE SCALE GENOMIC DNA]</scope>
</reference>
<dbReference type="SUPFAM" id="SSF140931">
    <property type="entry name" value="Fic-like"/>
    <property type="match status" value="1"/>
</dbReference>
<evidence type="ECO:0000256" key="2">
    <source>
        <dbReference type="PIRSR" id="PIRSR640198-1"/>
    </source>
</evidence>
<feature type="binding site" evidence="3">
    <location>
        <begin position="239"/>
        <end position="240"/>
    </location>
    <ligand>
        <name>ATP</name>
        <dbReference type="ChEBI" id="CHEBI:30616"/>
    </ligand>
</feature>
<feature type="binding site" evidence="3">
    <location>
        <begin position="201"/>
        <end position="208"/>
    </location>
    <ligand>
        <name>ATP</name>
        <dbReference type="ChEBI" id="CHEBI:30616"/>
    </ligand>
</feature>
<organism evidence="5 6">
    <name type="scientific">Candidatus Magasanikbacteria bacterium RIFCSPLOWO2_02_FULL_44_11</name>
    <dbReference type="NCBI Taxonomy" id="1798689"/>
    <lineage>
        <taxon>Bacteria</taxon>
        <taxon>Candidatus Magasanikiibacteriota</taxon>
    </lineage>
</organism>
<dbReference type="Proteomes" id="UP000178726">
    <property type="component" value="Unassembled WGS sequence"/>
</dbReference>
<feature type="binding site" evidence="1">
    <location>
        <begin position="202"/>
        <end position="208"/>
    </location>
    <ligand>
        <name>ATP</name>
        <dbReference type="ChEBI" id="CHEBI:30616"/>
    </ligand>
</feature>
<dbReference type="Pfam" id="PF02661">
    <property type="entry name" value="Fic"/>
    <property type="match status" value="1"/>
</dbReference>
<dbReference type="PANTHER" id="PTHR13504:SF35">
    <property type="entry name" value="PROTEIN ADENYLYLTRANSFERASE SOFIC"/>
    <property type="match status" value="1"/>
</dbReference>
<dbReference type="AlphaFoldDB" id="A0A1F6N9C4"/>
<keyword evidence="1" id="KW-0067">ATP-binding</keyword>
<dbReference type="InterPro" id="IPR040198">
    <property type="entry name" value="Fido_containing"/>
</dbReference>
<feature type="binding site" evidence="1">
    <location>
        <position position="197"/>
    </location>
    <ligand>
        <name>ATP</name>
        <dbReference type="ChEBI" id="CHEBI:30616"/>
    </ligand>
</feature>
<proteinExistence type="predicted"/>
<evidence type="ECO:0000259" key="4">
    <source>
        <dbReference type="PROSITE" id="PS51459"/>
    </source>
</evidence>
<gene>
    <name evidence="5" type="ORF">A3I29_00385</name>
</gene>
<keyword evidence="1" id="KW-0547">Nucleotide-binding</keyword>
<feature type="binding site" evidence="1">
    <location>
        <position position="239"/>
    </location>
    <ligand>
        <name>ATP</name>
        <dbReference type="ChEBI" id="CHEBI:30616"/>
    </ligand>
</feature>
<dbReference type="InterPro" id="IPR048770">
    <property type="entry name" value="SoFic-like_C"/>
</dbReference>
<dbReference type="InterPro" id="IPR003812">
    <property type="entry name" value="Fido"/>
</dbReference>
<evidence type="ECO:0000313" key="5">
    <source>
        <dbReference type="EMBL" id="OGH80514.1"/>
    </source>
</evidence>
<evidence type="ECO:0000256" key="3">
    <source>
        <dbReference type="PIRSR" id="PIRSR640198-2"/>
    </source>
</evidence>
<dbReference type="PANTHER" id="PTHR13504">
    <property type="entry name" value="FIDO DOMAIN-CONTAINING PROTEIN DDB_G0283145"/>
    <property type="match status" value="1"/>
</dbReference>
<accession>A0A1F6N9C4</accession>
<dbReference type="PIRSF" id="PIRSF038925">
    <property type="entry name" value="AMP-prot_trans"/>
    <property type="match status" value="1"/>
</dbReference>
<sequence>MTFDKNKPYNNLPLLPPLTEVETKAVLKKAILAREALGRLTAANRRLPNESLLVNAVLLQEAKSSSEIENIITTNYKLFQAAVSETKVTDPATKEVLRYPRALWRGLELVRERRFVNTPTFIEIVNIVKGNTAGLRKVPGTAVVNGQTKEIIYIPPEGESVIAEKLKNLEVFLNTTGDGIDLLVKMAIAHYQFEAIHPFHDGNGRTGRIMNILFLVQHGLLSQPILYLSKYIIEHKNDYYNALRGVTERGEWEAWIVYMLEAVEKTATHSEAKIEAICALMKSATEHIKRDLPAIYSRELVDELFRLPYCKRDFLVTAGLVKEKTAGRYLTNLEKIGILGAVKVGREKLYINKKFYELLKM</sequence>
<feature type="domain" description="Fido" evidence="4">
    <location>
        <begin position="116"/>
        <end position="261"/>
    </location>
</feature>
<dbReference type="Gene3D" id="1.10.3290.10">
    <property type="entry name" value="Fido-like domain"/>
    <property type="match status" value="1"/>
</dbReference>
<dbReference type="Pfam" id="PF21248">
    <property type="entry name" value="SoFic-like_C"/>
    <property type="match status" value="1"/>
</dbReference>
<dbReference type="InterPro" id="IPR025758">
    <property type="entry name" value="Fic/DOC_N"/>
</dbReference>